<keyword evidence="1" id="KW-0472">Membrane</keyword>
<dbReference type="EMBL" id="JACSPZ010000011">
    <property type="protein sequence ID" value="MBD8038534.1"/>
    <property type="molecule type" value="Genomic_DNA"/>
</dbReference>
<sequence>MYSGLFQFDGGGMSRRFRVILYIAIIVLALIFARFIYIEVNKSIYKNRVSNYLITEMGYDEDEIAKVEGVYGFKMPKFYATVVFKNEPYVEYLYFAHGSVLQFEYQIIDPQYKNLSQDELKNYDPRF</sequence>
<accession>A0ABR8Y2U0</accession>
<dbReference type="InterPro" id="IPR021486">
    <property type="entry name" value="DUF3139"/>
</dbReference>
<name>A0ABR8Y2U0_9BACL</name>
<reference evidence="2 3" key="1">
    <citation type="submission" date="2020-08" db="EMBL/GenBank/DDBJ databases">
        <title>A Genomic Blueprint of the Chicken Gut Microbiome.</title>
        <authorList>
            <person name="Gilroy R."/>
            <person name="Ravi A."/>
            <person name="Getino M."/>
            <person name="Pursley I."/>
            <person name="Horton D.L."/>
            <person name="Alikhan N.-F."/>
            <person name="Baker D."/>
            <person name="Gharbi K."/>
            <person name="Hall N."/>
            <person name="Watson M."/>
            <person name="Adriaenssens E.M."/>
            <person name="Foster-Nyarko E."/>
            <person name="Jarju S."/>
            <person name="Secka A."/>
            <person name="Antonio M."/>
            <person name="Oren A."/>
            <person name="Chaudhuri R."/>
            <person name="La Ragione R.M."/>
            <person name="Hildebrand F."/>
            <person name="Pallen M.J."/>
        </authorList>
    </citation>
    <scope>NUCLEOTIDE SEQUENCE [LARGE SCALE GENOMIC DNA]</scope>
    <source>
        <strain evidence="2 3">A46</strain>
    </source>
</reference>
<keyword evidence="1" id="KW-1133">Transmembrane helix</keyword>
<organism evidence="2 3">
    <name type="scientific">Solibacillus faecavium</name>
    <dbReference type="NCBI Taxonomy" id="2762221"/>
    <lineage>
        <taxon>Bacteria</taxon>
        <taxon>Bacillati</taxon>
        <taxon>Bacillota</taxon>
        <taxon>Bacilli</taxon>
        <taxon>Bacillales</taxon>
        <taxon>Caryophanaceae</taxon>
        <taxon>Solibacillus</taxon>
    </lineage>
</organism>
<dbReference type="Proteomes" id="UP000619101">
    <property type="component" value="Unassembled WGS sequence"/>
</dbReference>
<protein>
    <submittedName>
        <fullName evidence="2">DUF3139 domain-containing protein</fullName>
    </submittedName>
</protein>
<feature type="transmembrane region" description="Helical" evidence="1">
    <location>
        <begin position="20"/>
        <end position="38"/>
    </location>
</feature>
<proteinExistence type="predicted"/>
<gene>
    <name evidence="2" type="ORF">H9635_17455</name>
</gene>
<evidence type="ECO:0000313" key="2">
    <source>
        <dbReference type="EMBL" id="MBD8038534.1"/>
    </source>
</evidence>
<dbReference type="RefSeq" id="WP_191701587.1">
    <property type="nucleotide sequence ID" value="NZ_JACSPZ010000011.1"/>
</dbReference>
<evidence type="ECO:0000313" key="3">
    <source>
        <dbReference type="Proteomes" id="UP000619101"/>
    </source>
</evidence>
<keyword evidence="1" id="KW-0812">Transmembrane</keyword>
<dbReference type="Pfam" id="PF11337">
    <property type="entry name" value="DUF3139"/>
    <property type="match status" value="1"/>
</dbReference>
<keyword evidence="3" id="KW-1185">Reference proteome</keyword>
<comment type="caution">
    <text evidence="2">The sequence shown here is derived from an EMBL/GenBank/DDBJ whole genome shotgun (WGS) entry which is preliminary data.</text>
</comment>
<evidence type="ECO:0000256" key="1">
    <source>
        <dbReference type="SAM" id="Phobius"/>
    </source>
</evidence>